<dbReference type="PROSITE" id="PS50977">
    <property type="entry name" value="HTH_TETR_2"/>
    <property type="match status" value="1"/>
</dbReference>
<gene>
    <name evidence="6" type="ORF">JM93_01665</name>
</gene>
<name>A0A562T7J3_9HYPH</name>
<dbReference type="SUPFAM" id="SSF48498">
    <property type="entry name" value="Tetracyclin repressor-like, C-terminal domain"/>
    <property type="match status" value="1"/>
</dbReference>
<accession>A0A562T7J3</accession>
<reference evidence="6 7" key="1">
    <citation type="submission" date="2019-07" db="EMBL/GenBank/DDBJ databases">
        <title>Genomic Encyclopedia of Archaeal and Bacterial Type Strains, Phase II (KMG-II): from individual species to whole genera.</title>
        <authorList>
            <person name="Goeker M."/>
        </authorList>
    </citation>
    <scope>NUCLEOTIDE SEQUENCE [LARGE SCALE GENOMIC DNA]</scope>
    <source>
        <strain evidence="6 7">ATCC BAA-252</strain>
    </source>
</reference>
<dbReference type="PANTHER" id="PTHR47506">
    <property type="entry name" value="TRANSCRIPTIONAL REGULATORY PROTEIN"/>
    <property type="match status" value="1"/>
</dbReference>
<dbReference type="Gene3D" id="1.10.10.60">
    <property type="entry name" value="Homeodomain-like"/>
    <property type="match status" value="1"/>
</dbReference>
<dbReference type="AlphaFoldDB" id="A0A562T7J3"/>
<organism evidence="6 7">
    <name type="scientific">Roseibium hamelinense</name>
    <dbReference type="NCBI Taxonomy" id="150831"/>
    <lineage>
        <taxon>Bacteria</taxon>
        <taxon>Pseudomonadati</taxon>
        <taxon>Pseudomonadota</taxon>
        <taxon>Alphaproteobacteria</taxon>
        <taxon>Hyphomicrobiales</taxon>
        <taxon>Stappiaceae</taxon>
        <taxon>Roseibium</taxon>
    </lineage>
</organism>
<evidence type="ECO:0000256" key="4">
    <source>
        <dbReference type="PROSITE-ProRule" id="PRU00335"/>
    </source>
</evidence>
<dbReference type="InterPro" id="IPR001647">
    <property type="entry name" value="HTH_TetR"/>
</dbReference>
<evidence type="ECO:0000256" key="2">
    <source>
        <dbReference type="ARBA" id="ARBA00023125"/>
    </source>
</evidence>
<protein>
    <submittedName>
        <fullName evidence="6">TetR family transcriptional regulator</fullName>
    </submittedName>
</protein>
<sequence length="231" mass="24520">MLISGIGFRNVRSRNILSGSCILECTVHIGSMTQETTIDSGSKKAAQSPGRPRGFDEAKALEAALQVFWKQGYEATSLDDLTSAMGISRSSFYGAFGSKQSVLTAALKTYSDANLARLREIAIKGGTDPVGAMLVALTGLEAGQKGCLLVNCITELAPHQEEVAALGRRHLEQIERILAEAVNPHDPEAALDKARALSALTIGTLAMRKSGFPPEKIVNSLKEARAIIAPS</sequence>
<evidence type="ECO:0000313" key="6">
    <source>
        <dbReference type="EMBL" id="TWI89462.1"/>
    </source>
</evidence>
<dbReference type="EMBL" id="VLLF01000003">
    <property type="protein sequence ID" value="TWI89462.1"/>
    <property type="molecule type" value="Genomic_DNA"/>
</dbReference>
<proteinExistence type="predicted"/>
<keyword evidence="7" id="KW-1185">Reference proteome</keyword>
<dbReference type="GO" id="GO:0003677">
    <property type="term" value="F:DNA binding"/>
    <property type="evidence" value="ECO:0007669"/>
    <property type="project" value="UniProtKB-UniRule"/>
</dbReference>
<dbReference type="Proteomes" id="UP000320593">
    <property type="component" value="Unassembled WGS sequence"/>
</dbReference>
<feature type="domain" description="HTH tetR-type" evidence="5">
    <location>
        <begin position="54"/>
        <end position="114"/>
    </location>
</feature>
<dbReference type="Pfam" id="PF00440">
    <property type="entry name" value="TetR_N"/>
    <property type="match status" value="1"/>
</dbReference>
<keyword evidence="1" id="KW-0805">Transcription regulation</keyword>
<feature type="DNA-binding region" description="H-T-H motif" evidence="4">
    <location>
        <begin position="77"/>
        <end position="96"/>
    </location>
</feature>
<comment type="caution">
    <text evidence="6">The sequence shown here is derived from an EMBL/GenBank/DDBJ whole genome shotgun (WGS) entry which is preliminary data.</text>
</comment>
<dbReference type="PANTHER" id="PTHR47506:SF1">
    <property type="entry name" value="HTH-TYPE TRANSCRIPTIONAL REGULATOR YJDC"/>
    <property type="match status" value="1"/>
</dbReference>
<dbReference type="InterPro" id="IPR036271">
    <property type="entry name" value="Tet_transcr_reg_TetR-rel_C_sf"/>
</dbReference>
<dbReference type="PRINTS" id="PR00455">
    <property type="entry name" value="HTHTETR"/>
</dbReference>
<dbReference type="Gene3D" id="1.10.357.10">
    <property type="entry name" value="Tetracycline Repressor, domain 2"/>
    <property type="match status" value="1"/>
</dbReference>
<evidence type="ECO:0000256" key="1">
    <source>
        <dbReference type="ARBA" id="ARBA00023015"/>
    </source>
</evidence>
<keyword evidence="3" id="KW-0804">Transcription</keyword>
<dbReference type="InterPro" id="IPR009057">
    <property type="entry name" value="Homeodomain-like_sf"/>
</dbReference>
<dbReference type="SUPFAM" id="SSF46689">
    <property type="entry name" value="Homeodomain-like"/>
    <property type="match status" value="1"/>
</dbReference>
<evidence type="ECO:0000259" key="5">
    <source>
        <dbReference type="PROSITE" id="PS50977"/>
    </source>
</evidence>
<evidence type="ECO:0000313" key="7">
    <source>
        <dbReference type="Proteomes" id="UP000320593"/>
    </source>
</evidence>
<keyword evidence="2 4" id="KW-0238">DNA-binding</keyword>
<evidence type="ECO:0000256" key="3">
    <source>
        <dbReference type="ARBA" id="ARBA00023163"/>
    </source>
</evidence>